<dbReference type="EMBL" id="BMXL01000028">
    <property type="protein sequence ID" value="GHD33945.1"/>
    <property type="molecule type" value="Genomic_DNA"/>
</dbReference>
<dbReference type="Pfam" id="PF00106">
    <property type="entry name" value="adh_short"/>
    <property type="match status" value="1"/>
</dbReference>
<organism evidence="2 3">
    <name type="scientific">Nocardiopsis kunsanensis</name>
    <dbReference type="NCBI Taxonomy" id="141693"/>
    <lineage>
        <taxon>Bacteria</taxon>
        <taxon>Bacillati</taxon>
        <taxon>Actinomycetota</taxon>
        <taxon>Actinomycetes</taxon>
        <taxon>Streptosporangiales</taxon>
        <taxon>Nocardiopsidaceae</taxon>
        <taxon>Nocardiopsis</taxon>
    </lineage>
</organism>
<name>A0A918XJR6_9ACTN</name>
<dbReference type="CDD" id="cd05233">
    <property type="entry name" value="SDR_c"/>
    <property type="match status" value="1"/>
</dbReference>
<dbReference type="InterPro" id="IPR036291">
    <property type="entry name" value="NAD(P)-bd_dom_sf"/>
</dbReference>
<dbReference type="GO" id="GO:0016616">
    <property type="term" value="F:oxidoreductase activity, acting on the CH-OH group of donors, NAD or NADP as acceptor"/>
    <property type="evidence" value="ECO:0007669"/>
    <property type="project" value="TreeGrafter"/>
</dbReference>
<dbReference type="Proteomes" id="UP000654947">
    <property type="component" value="Unassembled WGS sequence"/>
</dbReference>
<gene>
    <name evidence="2" type="ORF">GCM10007147_39190</name>
</gene>
<comment type="caution">
    <text evidence="2">The sequence shown here is derived from an EMBL/GenBank/DDBJ whole genome shotgun (WGS) entry which is preliminary data.</text>
</comment>
<dbReference type="PANTHER" id="PTHR42760">
    <property type="entry name" value="SHORT-CHAIN DEHYDROGENASES/REDUCTASES FAMILY MEMBER"/>
    <property type="match status" value="1"/>
</dbReference>
<dbReference type="InterPro" id="IPR002347">
    <property type="entry name" value="SDR_fam"/>
</dbReference>
<evidence type="ECO:0000256" key="1">
    <source>
        <dbReference type="ARBA" id="ARBA00006484"/>
    </source>
</evidence>
<reference evidence="2 3" key="1">
    <citation type="journal article" date="2014" name="Int. J. Syst. Evol. Microbiol.">
        <title>Complete genome sequence of Corynebacterium casei LMG S-19264T (=DSM 44701T), isolated from a smear-ripened cheese.</title>
        <authorList>
            <consortium name="US DOE Joint Genome Institute (JGI-PGF)"/>
            <person name="Walter F."/>
            <person name="Albersmeier A."/>
            <person name="Kalinowski J."/>
            <person name="Ruckert C."/>
        </authorList>
    </citation>
    <scope>NUCLEOTIDE SEQUENCE [LARGE SCALE GENOMIC DNA]</scope>
    <source>
        <strain evidence="2 3">KCTC 19473</strain>
    </source>
</reference>
<sequence length="268" mass="26703">MVIGAGGMGRAIAQRIGGEARLLLADHSPEVLAACAEQLRGEGHEVTTRPVDVASRTSVAELAGAAAELGEVRRMAHTAGLSPVQASAERILAVDLLGVALVLEEFGRVMAPGGSGVVISSMAGHRVPPLPEEEASALATAPAEDLLSLPLITGRAAAGPGAAYSVAKHANHLRVQAASTAWGERGARVNSISPGVVSTPMGRGELDSEHGASMRAVVGASNAGRLGTPTDIAAAAEYLLGPASSFVSGTDLLVDGGVTAAVATGHLG</sequence>
<dbReference type="SUPFAM" id="SSF51735">
    <property type="entry name" value="NAD(P)-binding Rossmann-fold domains"/>
    <property type="match status" value="1"/>
</dbReference>
<accession>A0A918XJR6</accession>
<dbReference type="NCBIfam" id="NF005395">
    <property type="entry name" value="PRK06940.1"/>
    <property type="match status" value="1"/>
</dbReference>
<comment type="similarity">
    <text evidence="1">Belongs to the short-chain dehydrogenases/reductases (SDR) family.</text>
</comment>
<proteinExistence type="inferred from homology"/>
<keyword evidence="3" id="KW-1185">Reference proteome</keyword>
<dbReference type="PRINTS" id="PR00081">
    <property type="entry name" value="GDHRDH"/>
</dbReference>
<protein>
    <submittedName>
        <fullName evidence="2">Short-chain dehydrogenase/reductas</fullName>
    </submittedName>
</protein>
<dbReference type="Pfam" id="PF13561">
    <property type="entry name" value="adh_short_C2"/>
    <property type="match status" value="1"/>
</dbReference>
<evidence type="ECO:0000313" key="3">
    <source>
        <dbReference type="Proteomes" id="UP000654947"/>
    </source>
</evidence>
<dbReference type="AlphaFoldDB" id="A0A918XJR6"/>
<evidence type="ECO:0000313" key="2">
    <source>
        <dbReference type="EMBL" id="GHD33945.1"/>
    </source>
</evidence>
<dbReference type="Gene3D" id="3.40.50.720">
    <property type="entry name" value="NAD(P)-binding Rossmann-like Domain"/>
    <property type="match status" value="1"/>
</dbReference>